<feature type="transmembrane region" description="Helical" evidence="1">
    <location>
        <begin position="102"/>
        <end position="122"/>
    </location>
</feature>
<dbReference type="Pfam" id="PF07635">
    <property type="entry name" value="PSCyt1"/>
    <property type="match status" value="1"/>
</dbReference>
<feature type="transmembrane region" description="Helical" evidence="1">
    <location>
        <begin position="43"/>
        <end position="64"/>
    </location>
</feature>
<dbReference type="EMBL" id="BAABBY010000009">
    <property type="protein sequence ID" value="GAA4209769.1"/>
    <property type="molecule type" value="Genomic_DNA"/>
</dbReference>
<dbReference type="InterPro" id="IPR019251">
    <property type="entry name" value="DUF2231_TM"/>
</dbReference>
<feature type="domain" description="DUF2231" evidence="3">
    <location>
        <begin position="8"/>
        <end position="126"/>
    </location>
</feature>
<dbReference type="PANTHER" id="PTHR35889:SF3">
    <property type="entry name" value="F-BOX DOMAIN-CONTAINING PROTEIN"/>
    <property type="match status" value="1"/>
</dbReference>
<keyword evidence="5" id="KW-1185">Reference proteome</keyword>
<dbReference type="SUPFAM" id="SSF52047">
    <property type="entry name" value="RNI-like"/>
    <property type="match status" value="1"/>
</dbReference>
<keyword evidence="1" id="KW-0812">Transmembrane</keyword>
<dbReference type="Gene3D" id="3.80.10.10">
    <property type="entry name" value="Ribonuclease Inhibitor"/>
    <property type="match status" value="1"/>
</dbReference>
<protein>
    <submittedName>
        <fullName evidence="4">Ribonuclease inhibitor</fullName>
    </submittedName>
</protein>
<organism evidence="4 5">
    <name type="scientific">Pedobacter jeongneungensis</name>
    <dbReference type="NCBI Taxonomy" id="947309"/>
    <lineage>
        <taxon>Bacteria</taxon>
        <taxon>Pseudomonadati</taxon>
        <taxon>Bacteroidota</taxon>
        <taxon>Sphingobacteriia</taxon>
        <taxon>Sphingobacteriales</taxon>
        <taxon>Sphingobacteriaceae</taxon>
        <taxon>Pedobacter</taxon>
    </lineage>
</organism>
<keyword evidence="1" id="KW-0472">Membrane</keyword>
<accession>A0ABP8BLP6</accession>
<evidence type="ECO:0000259" key="2">
    <source>
        <dbReference type="Pfam" id="PF07635"/>
    </source>
</evidence>
<dbReference type="InterPro" id="IPR032675">
    <property type="entry name" value="LRR_dom_sf"/>
</dbReference>
<proteinExistence type="predicted"/>
<feature type="transmembrane region" description="Helical" evidence="1">
    <location>
        <begin position="76"/>
        <end position="95"/>
    </location>
</feature>
<reference evidence="5" key="1">
    <citation type="journal article" date="2019" name="Int. J. Syst. Evol. Microbiol.">
        <title>The Global Catalogue of Microorganisms (GCM) 10K type strain sequencing project: providing services to taxonomists for standard genome sequencing and annotation.</title>
        <authorList>
            <consortium name="The Broad Institute Genomics Platform"/>
            <consortium name="The Broad Institute Genome Sequencing Center for Infectious Disease"/>
            <person name="Wu L."/>
            <person name="Ma J."/>
        </authorList>
    </citation>
    <scope>NUCLEOTIDE SEQUENCE [LARGE SCALE GENOMIC DNA]</scope>
    <source>
        <strain evidence="5">JCM 17626</strain>
    </source>
</reference>
<dbReference type="Proteomes" id="UP001501772">
    <property type="component" value="Unassembled WGS sequence"/>
</dbReference>
<evidence type="ECO:0000259" key="3">
    <source>
        <dbReference type="Pfam" id="PF09990"/>
    </source>
</evidence>
<dbReference type="InterPro" id="IPR011429">
    <property type="entry name" value="Cyt_c_Planctomycete-type"/>
</dbReference>
<feature type="domain" description="Cytochrome C Planctomycete-type" evidence="2">
    <location>
        <begin position="171"/>
        <end position="217"/>
    </location>
</feature>
<keyword evidence="1" id="KW-1133">Transmembrane helix</keyword>
<evidence type="ECO:0000313" key="5">
    <source>
        <dbReference type="Proteomes" id="UP001501772"/>
    </source>
</evidence>
<name>A0ABP8BLP6_9SPHI</name>
<feature type="transmembrane region" description="Helical" evidence="1">
    <location>
        <begin position="12"/>
        <end position="31"/>
    </location>
</feature>
<sequence length="463" mass="50474">MLDFFGRFHPVFVHLPIGILLLACICILLSFKPKFTGLKFAIPLMLLLGSLSAVVSCITGYLLANGGDYEGNLVSYHQWMGISVAILSIILWAIYKKVKSNGILGAVAAILVLVISITGHLGGSLTHGADYLTAPLTSGSTKGGAAIPPIPNVQEAIIYQNAIQPLLKSRCYSCHGSEKQKGRLRLDQEEYILKGGEDGHTVVKGKAEESELIKRILLPLSDEDHMAPKEKPQLTTNEIALLKWWINNGADFKKKFKDLPQNDEMEPVLASLQKGENAGAEIKDSDIPKDEVSAADDKVLKKLADAGITIVPVAQNTNYLSANFVNAQSMGKDVLDLLKSIDKQLLWLKLENAKVNDQTLTAIKNCKNLSRLNLNNTKITDAGLIALKDLDQLQSLSLVGTKITAKGINQLKKLQNLKFLYIYQTGVNKADLASIKKLLPKVSLDTGNYKVPMLAQDTTVVKP</sequence>
<evidence type="ECO:0000256" key="1">
    <source>
        <dbReference type="SAM" id="Phobius"/>
    </source>
</evidence>
<dbReference type="PROSITE" id="PS51257">
    <property type="entry name" value="PROKAR_LIPOPROTEIN"/>
    <property type="match status" value="1"/>
</dbReference>
<dbReference type="PANTHER" id="PTHR35889">
    <property type="entry name" value="CYCLOINULO-OLIGOSACCHARIDE FRUCTANOTRANSFERASE-RELATED"/>
    <property type="match status" value="1"/>
</dbReference>
<evidence type="ECO:0000313" key="4">
    <source>
        <dbReference type="EMBL" id="GAA4209769.1"/>
    </source>
</evidence>
<gene>
    <name evidence="4" type="ORF">GCM10022289_35870</name>
</gene>
<dbReference type="RefSeq" id="WP_344852799.1">
    <property type="nucleotide sequence ID" value="NZ_BAABBY010000009.1"/>
</dbReference>
<dbReference type="Pfam" id="PF09990">
    <property type="entry name" value="DUF2231"/>
    <property type="match status" value="1"/>
</dbReference>
<comment type="caution">
    <text evidence="4">The sequence shown here is derived from an EMBL/GenBank/DDBJ whole genome shotgun (WGS) entry which is preliminary data.</text>
</comment>